<organism evidence="4">
    <name type="scientific">Pinguiococcus pyrenoidosus</name>
    <dbReference type="NCBI Taxonomy" id="172671"/>
    <lineage>
        <taxon>Eukaryota</taxon>
        <taxon>Sar</taxon>
        <taxon>Stramenopiles</taxon>
        <taxon>Ochrophyta</taxon>
        <taxon>Pinguiophyceae</taxon>
        <taxon>Pinguiochrysidales</taxon>
        <taxon>Pinguiochrysidaceae</taxon>
        <taxon>Pinguiococcus</taxon>
    </lineage>
</organism>
<dbReference type="PROSITE" id="PS00636">
    <property type="entry name" value="DNAJ_1"/>
    <property type="match status" value="1"/>
</dbReference>
<dbReference type="InterPro" id="IPR001623">
    <property type="entry name" value="DnaJ_domain"/>
</dbReference>
<dbReference type="InterPro" id="IPR036869">
    <property type="entry name" value="J_dom_sf"/>
</dbReference>
<dbReference type="SUPFAM" id="SSF46565">
    <property type="entry name" value="Chaperone J-domain"/>
    <property type="match status" value="1"/>
</dbReference>
<evidence type="ECO:0000256" key="1">
    <source>
        <dbReference type="ARBA" id="ARBA00023186"/>
    </source>
</evidence>
<sequence length="450" mass="49627">MAPTSSLSLLVYGLLVGAALAGKDYYKLLGVKRNADEAALKKAYRKLALKYHPDKNPDDQEGAQKKFTEVSEAYEVLSDPEKRRIYDQVGEEGLKNQQAGRGGGGRGGGFQFHGAQDPFKMFEDIFGPGGGFSGGSRFTFSAGGGGFGPGGGGGFSRGGHQRPRQVYNFDGMHRTVRKLSEARFPDASSKHIWFVHFYTAQSRRELPEEVELLAQKLGKSVKVGALDCDLHSNFCRRQRVRGDGFRLYIDGTHEDYSGASTAKAFHRYISERVPSDYVNNLLRSEQVDEFLTGCKSKGPASCIVLFTSKFETPLVLKGMAYQYRGVVAFGEVRGSNPKLSERFGIRKYPTVVAFCGGDQYATIMVDDLSSEALPDFVADLVKNGERKCVTARREAAKKRRRVHEALDPSTDFSKMKLRELREILAALGSECVGCLEKADYVRKVREAVAA</sequence>
<dbReference type="AlphaFoldDB" id="A0A7R9U5Q8"/>
<dbReference type="SUPFAM" id="SSF68906">
    <property type="entry name" value="SAP domain"/>
    <property type="match status" value="1"/>
</dbReference>
<feature type="chain" id="PRO_5030656007" description="J domain-containing protein" evidence="2">
    <location>
        <begin position="22"/>
        <end position="450"/>
    </location>
</feature>
<dbReference type="Pfam" id="PF00226">
    <property type="entry name" value="DnaJ"/>
    <property type="match status" value="1"/>
</dbReference>
<dbReference type="CDD" id="cd02961">
    <property type="entry name" value="PDI_a_family"/>
    <property type="match status" value="1"/>
</dbReference>
<dbReference type="Gene3D" id="1.10.720.30">
    <property type="entry name" value="SAP domain"/>
    <property type="match status" value="1"/>
</dbReference>
<gene>
    <name evidence="4" type="ORF">PPYR1160_LOCUS4850</name>
</gene>
<evidence type="ECO:0000259" key="3">
    <source>
        <dbReference type="PROSITE" id="PS50076"/>
    </source>
</evidence>
<dbReference type="SUPFAM" id="SSF52833">
    <property type="entry name" value="Thioredoxin-like"/>
    <property type="match status" value="2"/>
</dbReference>
<dbReference type="PANTHER" id="PTHR45184:SF1">
    <property type="entry name" value="DNAJ PROTEIN ERDJ3A"/>
    <property type="match status" value="1"/>
</dbReference>
<accession>A0A7R9U5Q8</accession>
<dbReference type="InterPro" id="IPR036249">
    <property type="entry name" value="Thioredoxin-like_sf"/>
</dbReference>
<dbReference type="InterPro" id="IPR036361">
    <property type="entry name" value="SAP_dom_sf"/>
</dbReference>
<dbReference type="Gene3D" id="1.10.287.110">
    <property type="entry name" value="DnaJ domain"/>
    <property type="match status" value="1"/>
</dbReference>
<dbReference type="EMBL" id="HBEA01006321">
    <property type="protein sequence ID" value="CAD8255358.1"/>
    <property type="molecule type" value="Transcribed_RNA"/>
</dbReference>
<dbReference type="Pfam" id="PF10208">
    <property type="entry name" value="ARMET_C"/>
    <property type="match status" value="1"/>
</dbReference>
<reference evidence="4" key="1">
    <citation type="submission" date="2021-01" db="EMBL/GenBank/DDBJ databases">
        <authorList>
            <person name="Corre E."/>
            <person name="Pelletier E."/>
            <person name="Niang G."/>
            <person name="Scheremetjew M."/>
            <person name="Finn R."/>
            <person name="Kale V."/>
            <person name="Holt S."/>
            <person name="Cochrane G."/>
            <person name="Meng A."/>
            <person name="Brown T."/>
            <person name="Cohen L."/>
        </authorList>
    </citation>
    <scope>NUCLEOTIDE SEQUENCE</scope>
    <source>
        <strain evidence="4">CCMP2078</strain>
    </source>
</reference>
<evidence type="ECO:0000313" key="4">
    <source>
        <dbReference type="EMBL" id="CAD8255358.1"/>
    </source>
</evidence>
<dbReference type="PROSITE" id="PS50076">
    <property type="entry name" value="DNAJ_2"/>
    <property type="match status" value="1"/>
</dbReference>
<dbReference type="CDD" id="cd06257">
    <property type="entry name" value="DnaJ"/>
    <property type="match status" value="1"/>
</dbReference>
<dbReference type="InterPro" id="IPR018253">
    <property type="entry name" value="DnaJ_domain_CS"/>
</dbReference>
<keyword evidence="2" id="KW-0732">Signal</keyword>
<protein>
    <recommendedName>
        <fullName evidence="3">J domain-containing protein</fullName>
    </recommendedName>
</protein>
<dbReference type="InterPro" id="IPR052842">
    <property type="entry name" value="ER_Co-chaperone"/>
</dbReference>
<evidence type="ECO:0000256" key="2">
    <source>
        <dbReference type="SAM" id="SignalP"/>
    </source>
</evidence>
<dbReference type="PANTHER" id="PTHR45184">
    <property type="entry name" value="DNAJ PROTEIN ERDJ3A"/>
    <property type="match status" value="1"/>
</dbReference>
<keyword evidence="1" id="KW-0143">Chaperone</keyword>
<feature type="signal peptide" evidence="2">
    <location>
        <begin position="1"/>
        <end position="21"/>
    </location>
</feature>
<feature type="domain" description="J" evidence="3">
    <location>
        <begin position="24"/>
        <end position="90"/>
    </location>
</feature>
<dbReference type="FunFam" id="1.10.287.110:FF:000034">
    <property type="entry name" value="Chaperone protein DnaJ"/>
    <property type="match status" value="1"/>
</dbReference>
<dbReference type="SMART" id="SM00271">
    <property type="entry name" value="DnaJ"/>
    <property type="match status" value="1"/>
</dbReference>
<dbReference type="Gene3D" id="3.40.30.10">
    <property type="entry name" value="Glutaredoxin"/>
    <property type="match status" value="2"/>
</dbReference>
<dbReference type="PRINTS" id="PR00625">
    <property type="entry name" value="JDOMAIN"/>
</dbReference>
<name>A0A7R9U5Q8_9STRA</name>
<proteinExistence type="predicted"/>
<dbReference type="InterPro" id="IPR019345">
    <property type="entry name" value="ARMET_C"/>
</dbReference>